<dbReference type="PANTHER" id="PTHR35788:SF1">
    <property type="entry name" value="EXPORTED PROTEIN"/>
    <property type="match status" value="1"/>
</dbReference>
<evidence type="ECO:0000256" key="3">
    <source>
        <dbReference type="SAM" id="Phobius"/>
    </source>
</evidence>
<evidence type="ECO:0000256" key="1">
    <source>
        <dbReference type="ARBA" id="ARBA00022729"/>
    </source>
</evidence>
<dbReference type="RefSeq" id="WP_053994048.1">
    <property type="nucleotide sequence ID" value="NZ_CP065643.1"/>
</dbReference>
<gene>
    <name evidence="5" type="ORF">ADM90_05655</name>
</gene>
<keyword evidence="3" id="KW-0472">Membrane</keyword>
<dbReference type="InterPro" id="IPR052913">
    <property type="entry name" value="Glycopeptide_resist_protein"/>
</dbReference>
<dbReference type="OrthoDB" id="2691125at2"/>
<evidence type="ECO:0000313" key="6">
    <source>
        <dbReference type="Proteomes" id="UP000037977"/>
    </source>
</evidence>
<keyword evidence="3" id="KW-1133">Transmembrane helix</keyword>
<evidence type="ECO:0000256" key="2">
    <source>
        <dbReference type="SAM" id="MobiDB-lite"/>
    </source>
</evidence>
<feature type="transmembrane region" description="Helical" evidence="3">
    <location>
        <begin position="7"/>
        <end position="27"/>
    </location>
</feature>
<dbReference type="Pfam" id="PF07501">
    <property type="entry name" value="G5"/>
    <property type="match status" value="1"/>
</dbReference>
<dbReference type="AlphaFoldDB" id="A0A0M9DKL7"/>
<dbReference type="Pfam" id="PF04294">
    <property type="entry name" value="VanW"/>
    <property type="match status" value="1"/>
</dbReference>
<sequence length="443" mass="48945">MKTYIKIISLFLAIVLIVGIFIPSFVLNDTVFANDNAENSTIGGIKVETDDHSDLLTILQQAVLDWQQTEIVISSADASQTIQADQLIFDVSAAITQYKSLTKKPWYAFWQKEKVVHIPIPVKLNATAVQQIEQVGIWDTDKTLQEVLMQASYLKEHKVEAAIDDAMLQAGERIAFQMADLPAAEKGVAQVIPLLNDVVLVPNQAFSLLTLLGEQVGAVNDVGLDFVASTLYSVLLQTDYEILERHSQQESPPYLQQGIEADMDAALAKDLQFINRSEQLGKLQATMEGNQLKIEIFAAVKDKDITVRVSKDKIVKPRVIYRYSDDLKAGQERIEQEGTEGARVAVYRSIVENGATEEQFISRDYYAPQNRIITRSSKEPATVTAPTQNTGVGTSDPDLEIDLDGNGLPDVESSTAEESKPQDGPEIVYGYYDKGGNFVQTSP</sequence>
<dbReference type="EMBL" id="LGCI01000005">
    <property type="protein sequence ID" value="KOY82809.1"/>
    <property type="molecule type" value="Genomic_DNA"/>
</dbReference>
<reference evidence="5 6" key="1">
    <citation type="submission" date="2015-07" db="EMBL/GenBank/DDBJ databases">
        <title>Genome sequencing project for genomic taxonomy and phylogenomics of Bacillus-like bacteria.</title>
        <authorList>
            <person name="Liu B."/>
            <person name="Wang J."/>
            <person name="Zhu Y."/>
            <person name="Liu G."/>
            <person name="Chen Q."/>
            <person name="Chen Z."/>
            <person name="Che J."/>
            <person name="Ge C."/>
            <person name="Shi H."/>
            <person name="Pan Z."/>
            <person name="Liu X."/>
        </authorList>
    </citation>
    <scope>NUCLEOTIDE SEQUENCE [LARGE SCALE GENOMIC DNA]</scope>
    <source>
        <strain evidence="5 6">DSM 54</strain>
    </source>
</reference>
<keyword evidence="1" id="KW-0732">Signal</keyword>
<evidence type="ECO:0000259" key="4">
    <source>
        <dbReference type="PROSITE" id="PS51109"/>
    </source>
</evidence>
<dbReference type="Gene3D" id="2.20.230.10">
    <property type="entry name" value="Resuscitation-promoting factor rpfb"/>
    <property type="match status" value="1"/>
</dbReference>
<dbReference type="InterPro" id="IPR007391">
    <property type="entry name" value="Vancomycin_resist_VanW"/>
</dbReference>
<keyword evidence="3" id="KW-0812">Transmembrane</keyword>
<feature type="domain" description="G5" evidence="4">
    <location>
        <begin position="300"/>
        <end position="379"/>
    </location>
</feature>
<keyword evidence="6" id="KW-1185">Reference proteome</keyword>
<evidence type="ECO:0000313" key="5">
    <source>
        <dbReference type="EMBL" id="KOY82809.1"/>
    </source>
</evidence>
<feature type="region of interest" description="Disordered" evidence="2">
    <location>
        <begin position="376"/>
        <end position="443"/>
    </location>
</feature>
<dbReference type="PROSITE" id="PS51109">
    <property type="entry name" value="G5"/>
    <property type="match status" value="1"/>
</dbReference>
<dbReference type="PATRIC" id="fig|33935.3.peg.551"/>
<dbReference type="InterPro" id="IPR011098">
    <property type="entry name" value="G5_dom"/>
</dbReference>
<dbReference type="SMART" id="SM01208">
    <property type="entry name" value="G5"/>
    <property type="match status" value="1"/>
</dbReference>
<proteinExistence type="predicted"/>
<accession>A0A0M9DKL7</accession>
<organism evidence="5 6">
    <name type="scientific">Lysinibacillus macroides</name>
    <dbReference type="NCBI Taxonomy" id="33935"/>
    <lineage>
        <taxon>Bacteria</taxon>
        <taxon>Bacillati</taxon>
        <taxon>Bacillota</taxon>
        <taxon>Bacilli</taxon>
        <taxon>Bacillales</taxon>
        <taxon>Bacillaceae</taxon>
        <taxon>Lysinibacillus</taxon>
    </lineage>
</organism>
<dbReference type="Proteomes" id="UP000037977">
    <property type="component" value="Unassembled WGS sequence"/>
</dbReference>
<dbReference type="PANTHER" id="PTHR35788">
    <property type="entry name" value="EXPORTED PROTEIN-RELATED"/>
    <property type="match status" value="1"/>
</dbReference>
<comment type="caution">
    <text evidence="5">The sequence shown here is derived from an EMBL/GenBank/DDBJ whole genome shotgun (WGS) entry which is preliminary data.</text>
</comment>
<protein>
    <recommendedName>
        <fullName evidence="4">G5 domain-containing protein</fullName>
    </recommendedName>
</protein>
<name>A0A0M9DKL7_9BACI</name>
<dbReference type="STRING" id="33935.ADM90_05655"/>
<feature type="compositionally biased region" description="Polar residues" evidence="2">
    <location>
        <begin position="384"/>
        <end position="393"/>
    </location>
</feature>